<dbReference type="Pfam" id="PF02209">
    <property type="entry name" value="VHP"/>
    <property type="match status" value="1"/>
</dbReference>
<dbReference type="RefSeq" id="XP_020428968.1">
    <property type="nucleotide sequence ID" value="XM_020580381.1"/>
</dbReference>
<feature type="domain" description="HP" evidence="6">
    <location>
        <begin position="603"/>
        <end position="666"/>
    </location>
</feature>
<proteinExistence type="inferred from homology"/>
<sequence length="666" mass="75382">MGGMAALAAEAQKKKLEKDNNKNNAALNRLKVEEPEAPVFVKGRSQSVSVTSTLKGDTTGKFLVHKKVVDTYSGLRTRLIHCKGKKRILTREVEVTTRSLNKTDTFVLDCGIEGSGVGGESSDSSAHTNIYVWYGSKSNAAKKSKAVAIAEIIKSHERGGHATIIKLDESDRDADATEFYRRMHGKADDYIMPDGGDDMEAEQTWPQSFNLLKYNQDNGQLISVDSKALSMELLASDSFFVLDTGSEYYAWSGRNADIPAYKDKFLEKAKERLTGNNQRPAWVEMIVTSEGGEPVMFREKYFDWPDLSHEVSLSRMGFGKKRVFDVSIPYEKKSPLKMSQFDVQEMIYSEPPEEAPHRSDGTGTYEMWYVDNMKILPIPEEEYGHFYSGNCYLIRYTYTRWNALKYIIYIWQGADATRQDVGSSSLLSKDIRDIFVLTDSNTTYMWEGSGASKVLKEQAAKLATLIVNSPSKSAATIQEGQEPEEFWKMLGGKAKYANDQLLKHPKSVKLFAIVNTGTIIRSDEVFNFNQYELQANRVFILDNKVKMYVWSGSRATEKEKKRGMEIAIEYIKLLNDGRAEEDNANGADTEESPKVESASTLLKKYYQTLPLEMLTQKNTPPEIDRSVLEMYLSDEEFQKVLGMQKTEWEVLPGWKKSERKKSVGLF</sequence>
<dbReference type="GO" id="GO:0008154">
    <property type="term" value="P:actin polymerization or depolymerization"/>
    <property type="evidence" value="ECO:0007669"/>
    <property type="project" value="TreeGrafter"/>
</dbReference>
<dbReference type="SMART" id="SM00262">
    <property type="entry name" value="GEL"/>
    <property type="match status" value="4"/>
</dbReference>
<feature type="region of interest" description="Disordered" evidence="5">
    <location>
        <begin position="1"/>
        <end position="27"/>
    </location>
</feature>
<dbReference type="InterPro" id="IPR007123">
    <property type="entry name" value="Gelsolin-like_dom"/>
</dbReference>
<dbReference type="InterPro" id="IPR007122">
    <property type="entry name" value="Villin/Gelsolin"/>
</dbReference>
<dbReference type="InterPro" id="IPR036886">
    <property type="entry name" value="Villin_headpiece_dom_sf"/>
</dbReference>
<keyword evidence="2" id="KW-0117">Actin capping</keyword>
<keyword evidence="4" id="KW-0009">Actin-binding</keyword>
<dbReference type="FunCoup" id="D3BNR7">
    <property type="interactions" value="7"/>
</dbReference>
<dbReference type="PROSITE" id="PS51089">
    <property type="entry name" value="HP"/>
    <property type="match status" value="1"/>
</dbReference>
<dbReference type="SUPFAM" id="SSF55753">
    <property type="entry name" value="Actin depolymerizing proteins"/>
    <property type="match status" value="4"/>
</dbReference>
<dbReference type="SUPFAM" id="SSF82754">
    <property type="entry name" value="C-terminal, gelsolin-like domain of Sec23/24"/>
    <property type="match status" value="1"/>
</dbReference>
<reference evidence="7 8" key="1">
    <citation type="journal article" date="2011" name="Genome Res.">
        <title>Phylogeny-wide analysis of social amoeba genomes highlights ancient origins for complex intercellular communication.</title>
        <authorList>
            <person name="Heidel A.J."/>
            <person name="Lawal H.M."/>
            <person name="Felder M."/>
            <person name="Schilde C."/>
            <person name="Helps N.R."/>
            <person name="Tunggal B."/>
            <person name="Rivero F."/>
            <person name="John U."/>
            <person name="Schleicher M."/>
            <person name="Eichinger L."/>
            <person name="Platzer M."/>
            <person name="Noegel A.A."/>
            <person name="Schaap P."/>
            <person name="Gloeckner G."/>
        </authorList>
    </citation>
    <scope>NUCLEOTIDE SEQUENCE [LARGE SCALE GENOMIC DNA]</scope>
    <source>
        <strain evidence="8">ATCC 26659 / Pp 5 / PN500</strain>
    </source>
</reference>
<gene>
    <name evidence="7" type="ORF">PPL_09588</name>
</gene>
<keyword evidence="8" id="KW-1185">Reference proteome</keyword>
<dbReference type="GO" id="GO:0051016">
    <property type="term" value="P:barbed-end actin filament capping"/>
    <property type="evidence" value="ECO:0007669"/>
    <property type="project" value="TreeGrafter"/>
</dbReference>
<dbReference type="EMBL" id="ADBJ01000044">
    <property type="protein sequence ID" value="EFA76836.1"/>
    <property type="molecule type" value="Genomic_DNA"/>
</dbReference>
<dbReference type="InterPro" id="IPR036180">
    <property type="entry name" value="Gelsolin-like_dom_sf"/>
</dbReference>
<dbReference type="GO" id="GO:0005737">
    <property type="term" value="C:cytoplasm"/>
    <property type="evidence" value="ECO:0007669"/>
    <property type="project" value="TreeGrafter"/>
</dbReference>
<dbReference type="STRING" id="670386.D3BNR7"/>
<dbReference type="OMA" id="DEHKNCD"/>
<dbReference type="Gene3D" id="1.10.950.10">
    <property type="entry name" value="Villin headpiece domain"/>
    <property type="match status" value="1"/>
</dbReference>
<dbReference type="PANTHER" id="PTHR11977">
    <property type="entry name" value="VILLIN"/>
    <property type="match status" value="1"/>
</dbReference>
<accession>D3BNR7</accession>
<dbReference type="GO" id="GO:0005546">
    <property type="term" value="F:phosphatidylinositol-4,5-bisphosphate binding"/>
    <property type="evidence" value="ECO:0007669"/>
    <property type="project" value="TreeGrafter"/>
</dbReference>
<name>D3BNR7_HETP5</name>
<evidence type="ECO:0000256" key="5">
    <source>
        <dbReference type="SAM" id="MobiDB-lite"/>
    </source>
</evidence>
<comment type="similarity">
    <text evidence="1">Belongs to the villin/gelsolin family.</text>
</comment>
<dbReference type="GeneID" id="31365063"/>
<evidence type="ECO:0000256" key="1">
    <source>
        <dbReference type="ARBA" id="ARBA00008418"/>
    </source>
</evidence>
<dbReference type="PRINTS" id="PR00597">
    <property type="entry name" value="GELSOLIN"/>
</dbReference>
<dbReference type="SMART" id="SM00153">
    <property type="entry name" value="VHP"/>
    <property type="match status" value="1"/>
</dbReference>
<dbReference type="GO" id="GO:0015629">
    <property type="term" value="C:actin cytoskeleton"/>
    <property type="evidence" value="ECO:0007669"/>
    <property type="project" value="TreeGrafter"/>
</dbReference>
<evidence type="ECO:0000259" key="6">
    <source>
        <dbReference type="PROSITE" id="PS51089"/>
    </source>
</evidence>
<dbReference type="Pfam" id="PF00626">
    <property type="entry name" value="Gelsolin"/>
    <property type="match status" value="4"/>
</dbReference>
<dbReference type="PANTHER" id="PTHR11977:SF51">
    <property type="entry name" value="PROTEIN FLIGHTLESS-1 HOMOLOG"/>
    <property type="match status" value="1"/>
</dbReference>
<dbReference type="AlphaFoldDB" id="D3BNR7"/>
<dbReference type="SUPFAM" id="SSF47050">
    <property type="entry name" value="VHP, Villin headpiece domain"/>
    <property type="match status" value="1"/>
</dbReference>
<dbReference type="GO" id="GO:0051015">
    <property type="term" value="F:actin filament binding"/>
    <property type="evidence" value="ECO:0007669"/>
    <property type="project" value="InterPro"/>
</dbReference>
<dbReference type="GO" id="GO:0051014">
    <property type="term" value="P:actin filament severing"/>
    <property type="evidence" value="ECO:0007669"/>
    <property type="project" value="TreeGrafter"/>
</dbReference>
<dbReference type="Gene3D" id="3.40.20.10">
    <property type="entry name" value="Severin"/>
    <property type="match status" value="4"/>
</dbReference>
<keyword evidence="3" id="KW-0677">Repeat</keyword>
<evidence type="ECO:0000256" key="2">
    <source>
        <dbReference type="ARBA" id="ARBA00022467"/>
    </source>
</evidence>
<evidence type="ECO:0000313" key="7">
    <source>
        <dbReference type="EMBL" id="EFA76836.1"/>
    </source>
</evidence>
<comment type="caution">
    <text evidence="7">The sequence shown here is derived from an EMBL/GenBank/DDBJ whole genome shotgun (WGS) entry which is preliminary data.</text>
</comment>
<feature type="compositionally biased region" description="Low complexity" evidence="5">
    <location>
        <begin position="1"/>
        <end position="10"/>
    </location>
</feature>
<dbReference type="InterPro" id="IPR029006">
    <property type="entry name" value="ADF-H/Gelsolin-like_dom_sf"/>
</dbReference>
<dbReference type="InParanoid" id="D3BNR7"/>
<dbReference type="Proteomes" id="UP000001396">
    <property type="component" value="Unassembled WGS sequence"/>
</dbReference>
<feature type="compositionally biased region" description="Basic and acidic residues" evidence="5">
    <location>
        <begin position="11"/>
        <end position="21"/>
    </location>
</feature>
<evidence type="ECO:0000256" key="4">
    <source>
        <dbReference type="ARBA" id="ARBA00023203"/>
    </source>
</evidence>
<evidence type="ECO:0000256" key="3">
    <source>
        <dbReference type="ARBA" id="ARBA00022737"/>
    </source>
</evidence>
<organism evidence="7 8">
    <name type="scientific">Heterostelium pallidum (strain ATCC 26659 / Pp 5 / PN500)</name>
    <name type="common">Cellular slime mold</name>
    <name type="synonym">Polysphondylium pallidum</name>
    <dbReference type="NCBI Taxonomy" id="670386"/>
    <lineage>
        <taxon>Eukaryota</taxon>
        <taxon>Amoebozoa</taxon>
        <taxon>Evosea</taxon>
        <taxon>Eumycetozoa</taxon>
        <taxon>Dictyostelia</taxon>
        <taxon>Acytosteliales</taxon>
        <taxon>Acytosteliaceae</taxon>
        <taxon>Heterostelium</taxon>
    </lineage>
</organism>
<evidence type="ECO:0000313" key="8">
    <source>
        <dbReference type="Proteomes" id="UP000001396"/>
    </source>
</evidence>
<dbReference type="InterPro" id="IPR003128">
    <property type="entry name" value="Villin_headpiece"/>
</dbReference>
<protein>
    <recommendedName>
        <fullName evidence="6">HP domain-containing protein</fullName>
    </recommendedName>
</protein>